<keyword evidence="2" id="KW-1185">Reference proteome</keyword>
<name>A0ACC5YSX4_9TELE</name>
<sequence length="122" mass="13230">MELLTCTVGNEGVVLADALRSFTEPRAPNTLDGAKMFVNIAGFSVDVWLLAVAVITVCVLLLNTDLFLTKPQPTSLDTFANAELRTTAGGEELQSAHTLEEHRSRDHGRQTTGMIFVQRGSL</sequence>
<evidence type="ECO:0000313" key="1">
    <source>
        <dbReference type="EMBL" id="MCJ8738846.1"/>
    </source>
</evidence>
<gene>
    <name evidence="1" type="ORF">PDJAM_G00040400</name>
</gene>
<accession>A0ACC5YSX4</accession>
<proteinExistence type="predicted"/>
<comment type="caution">
    <text evidence="1">The sequence shown here is derived from an EMBL/GenBank/DDBJ whole genome shotgun (WGS) entry which is preliminary data.</text>
</comment>
<evidence type="ECO:0000313" key="2">
    <source>
        <dbReference type="Proteomes" id="UP000830395"/>
    </source>
</evidence>
<dbReference type="EMBL" id="CM040986">
    <property type="protein sequence ID" value="MCJ8738846.1"/>
    <property type="molecule type" value="Genomic_DNA"/>
</dbReference>
<organism evidence="1 2">
    <name type="scientific">Pangasius djambal</name>
    <dbReference type="NCBI Taxonomy" id="1691987"/>
    <lineage>
        <taxon>Eukaryota</taxon>
        <taxon>Metazoa</taxon>
        <taxon>Chordata</taxon>
        <taxon>Craniata</taxon>
        <taxon>Vertebrata</taxon>
        <taxon>Euteleostomi</taxon>
        <taxon>Actinopterygii</taxon>
        <taxon>Neopterygii</taxon>
        <taxon>Teleostei</taxon>
        <taxon>Ostariophysi</taxon>
        <taxon>Siluriformes</taxon>
        <taxon>Pangasiidae</taxon>
        <taxon>Pangasius</taxon>
    </lineage>
</organism>
<dbReference type="Proteomes" id="UP000830395">
    <property type="component" value="Chromosome 12"/>
</dbReference>
<reference evidence="1" key="1">
    <citation type="submission" date="2020-02" db="EMBL/GenBank/DDBJ databases">
        <title>Genome sequencing of the panga catfish, Pangasius djambal.</title>
        <authorList>
            <person name="Wen M."/>
            <person name="Zahm M."/>
            <person name="Roques C."/>
            <person name="Cabau C."/>
            <person name="Klopp C."/>
            <person name="Donnadieu C."/>
            <person name="Jouanno E."/>
            <person name="Avarre J.-C."/>
            <person name="Campet M."/>
            <person name="Ha T."/>
            <person name="Dugue R."/>
            <person name="Lampietro C."/>
            <person name="Louis A."/>
            <person name="Herpin A."/>
            <person name="Echchiki A."/>
            <person name="Berthelot C."/>
            <person name="Parey E."/>
            <person name="Roest-Crollius H."/>
            <person name="Braasch I."/>
            <person name="Postlethwait J.H."/>
            <person name="Bobe J."/>
            <person name="Montfort J."/>
            <person name="Bouchez O."/>
            <person name="Begum T."/>
            <person name="Schartl M."/>
            <person name="Gustiano R."/>
            <person name="Guiguen Y."/>
        </authorList>
    </citation>
    <scope>NUCLEOTIDE SEQUENCE</scope>
    <source>
        <strain evidence="1">Pdj_M5554</strain>
    </source>
</reference>
<protein>
    <submittedName>
        <fullName evidence="1">Uncharacterized protein</fullName>
    </submittedName>
</protein>